<dbReference type="EMBL" id="LAZR01012508">
    <property type="protein sequence ID" value="KKM26448.1"/>
    <property type="molecule type" value="Genomic_DNA"/>
</dbReference>
<name>A0A0F9KWF6_9ZZZZ</name>
<dbReference type="AlphaFoldDB" id="A0A0F9KWF6"/>
<dbReference type="SUPFAM" id="SSF56300">
    <property type="entry name" value="Metallo-dependent phosphatases"/>
    <property type="match status" value="1"/>
</dbReference>
<comment type="caution">
    <text evidence="1">The sequence shown here is derived from an EMBL/GenBank/DDBJ whole genome shotgun (WGS) entry which is preliminary data.</text>
</comment>
<gene>
    <name evidence="1" type="ORF">LCGC14_1584610</name>
</gene>
<accession>A0A0F9KWF6</accession>
<evidence type="ECO:0000313" key="1">
    <source>
        <dbReference type="EMBL" id="KKM26448.1"/>
    </source>
</evidence>
<evidence type="ECO:0008006" key="2">
    <source>
        <dbReference type="Google" id="ProtNLM"/>
    </source>
</evidence>
<sequence>MEIIQAALPPDHNIYFIGDFHEGSKAQSASGVEEAIEIIRKDRIGRAVVMGDLCDAMLLKDKRFALSTIDSKKTSMISQYGSITKKLKPIARKIIGIHTGNHDLKLERAGVGDFVKDYACEQLKVPYLAYSSVVSVVSNKKGGGRRYKVFTSHGWGVLKSAADDLIRAHSNKLLTLKRRLKHKFGGASAMIMGNAHQLIVSPPRGGLYLVVEGGVVKQRYTIEVHEGAYIDPDHRWYGCSGCFLRTTIPGVTTYSELMGFDPVELGMLKMITRDYSIVDIERVIV</sequence>
<dbReference type="InterPro" id="IPR029052">
    <property type="entry name" value="Metallo-depent_PP-like"/>
</dbReference>
<organism evidence="1">
    <name type="scientific">marine sediment metagenome</name>
    <dbReference type="NCBI Taxonomy" id="412755"/>
    <lineage>
        <taxon>unclassified sequences</taxon>
        <taxon>metagenomes</taxon>
        <taxon>ecological metagenomes</taxon>
    </lineage>
</organism>
<proteinExistence type="predicted"/>
<reference evidence="1" key="1">
    <citation type="journal article" date="2015" name="Nature">
        <title>Complex archaea that bridge the gap between prokaryotes and eukaryotes.</title>
        <authorList>
            <person name="Spang A."/>
            <person name="Saw J.H."/>
            <person name="Jorgensen S.L."/>
            <person name="Zaremba-Niedzwiedzka K."/>
            <person name="Martijn J."/>
            <person name="Lind A.E."/>
            <person name="van Eijk R."/>
            <person name="Schleper C."/>
            <person name="Guy L."/>
            <person name="Ettema T.J."/>
        </authorList>
    </citation>
    <scope>NUCLEOTIDE SEQUENCE</scope>
</reference>
<protein>
    <recommendedName>
        <fullName evidence="2">Calcineurin-like phosphoesterase domain-containing protein</fullName>
    </recommendedName>
</protein>